<gene>
    <name evidence="2" type="ordered locus">MexAM1_META1p4017</name>
</gene>
<dbReference type="KEGG" id="mea:Mex_1p4017"/>
<evidence type="ECO:0000313" key="2">
    <source>
        <dbReference type="EMBL" id="ACS41691.1"/>
    </source>
</evidence>
<feature type="coiled-coil region" evidence="1">
    <location>
        <begin position="36"/>
        <end position="70"/>
    </location>
</feature>
<dbReference type="HOGENOM" id="CLU_2479763_0_0_5"/>
<dbReference type="STRING" id="272630.MexAM1_META1p4017"/>
<sequence length="87" mass="10045">MTWRQTVGRLFSFHRPDVARVDAALAANVAAHRRTATAASELAEEVAEQRQNAETELDRIKCRLERRRQKDPRIEAARDALKLLERH</sequence>
<dbReference type="Proteomes" id="UP000009081">
    <property type="component" value="Chromosome"/>
</dbReference>
<organism evidence="2 3">
    <name type="scientific">Methylorubrum extorquens (strain ATCC 14718 / DSM 1338 / JCM 2805 / NCIMB 9133 / AM1)</name>
    <name type="common">Methylobacterium extorquens</name>
    <dbReference type="NCBI Taxonomy" id="272630"/>
    <lineage>
        <taxon>Bacteria</taxon>
        <taxon>Pseudomonadati</taxon>
        <taxon>Pseudomonadota</taxon>
        <taxon>Alphaproteobacteria</taxon>
        <taxon>Hyphomicrobiales</taxon>
        <taxon>Methylobacteriaceae</taxon>
        <taxon>Methylorubrum</taxon>
    </lineage>
</organism>
<name>C5B190_METEA</name>
<dbReference type="AlphaFoldDB" id="C5B190"/>
<reference evidence="2 3" key="1">
    <citation type="journal article" date="2009" name="PLoS ONE">
        <title>Methylobacterium genome sequences: a reference blueprint to investigate microbial metabolism of C1 compounds from natural and industrial sources.</title>
        <authorList>
            <person name="Vuilleumier S."/>
            <person name="Chistoserdova L."/>
            <person name="Lee M.-C."/>
            <person name="Bringel F."/>
            <person name="Lajus A."/>
            <person name="Zhou Y."/>
            <person name="Gourion B."/>
            <person name="Barbe V."/>
            <person name="Chang J."/>
            <person name="Cruveiller S."/>
            <person name="Dossat C."/>
            <person name="Gillett W."/>
            <person name="Gruffaz C."/>
            <person name="Haugen E."/>
            <person name="Hourcade E."/>
            <person name="Levy R."/>
            <person name="Mangenot S."/>
            <person name="Muller E."/>
            <person name="Nadalig T."/>
            <person name="Pagni M."/>
            <person name="Penny C."/>
            <person name="Peyraud R."/>
            <person name="Robinson D.G."/>
            <person name="Roche D."/>
            <person name="Rouy Z."/>
            <person name="Saenampechek C."/>
            <person name="Salvignol G."/>
            <person name="Vallenet D."/>
            <person name="Wu Z."/>
            <person name="Marx C.J."/>
            <person name="Vorholt J.A."/>
            <person name="Olson M.V."/>
            <person name="Kaul R."/>
            <person name="Weissenbach J."/>
            <person name="Medigue C."/>
            <person name="Lidstrom M.E."/>
        </authorList>
    </citation>
    <scope>NUCLEOTIDE SEQUENCE [LARGE SCALE GENOMIC DNA]</scope>
    <source>
        <strain evidence="3">ATCC 14718 / DSM 1338 / JCM 2805 / NCIMB 9133 / AM1</strain>
    </source>
</reference>
<dbReference type="EMBL" id="CP001510">
    <property type="protein sequence ID" value="ACS41691.1"/>
    <property type="molecule type" value="Genomic_DNA"/>
</dbReference>
<protein>
    <submittedName>
        <fullName evidence="2">Uncharacterized protein</fullName>
    </submittedName>
</protein>
<evidence type="ECO:0000256" key="1">
    <source>
        <dbReference type="SAM" id="Coils"/>
    </source>
</evidence>
<evidence type="ECO:0000313" key="3">
    <source>
        <dbReference type="Proteomes" id="UP000009081"/>
    </source>
</evidence>
<keyword evidence="3" id="KW-1185">Reference proteome</keyword>
<accession>C5B190</accession>
<proteinExistence type="predicted"/>
<keyword evidence="1" id="KW-0175">Coiled coil</keyword>